<dbReference type="AlphaFoldDB" id="A0A0P4WRP6"/>
<feature type="compositionally biased region" description="Basic and acidic residues" evidence="1">
    <location>
        <begin position="1"/>
        <end position="14"/>
    </location>
</feature>
<dbReference type="SUPFAM" id="SSF48726">
    <property type="entry name" value="Immunoglobulin"/>
    <property type="match status" value="2"/>
</dbReference>
<dbReference type="PROSITE" id="PS50835">
    <property type="entry name" value="IG_LIKE"/>
    <property type="match status" value="2"/>
</dbReference>
<dbReference type="InterPro" id="IPR007110">
    <property type="entry name" value="Ig-like_dom"/>
</dbReference>
<feature type="domain" description="Ig-like" evidence="2">
    <location>
        <begin position="273"/>
        <end position="379"/>
    </location>
</feature>
<accession>A0A0P4WRP6</accession>
<proteinExistence type="predicted"/>
<evidence type="ECO:0000313" key="3">
    <source>
        <dbReference type="EMBL" id="JAI67150.1"/>
    </source>
</evidence>
<organism evidence="3">
    <name type="scientific">Scylla olivacea</name>
    <name type="common">Orange mud crab</name>
    <name type="synonym">Cancer olivacea</name>
    <dbReference type="NCBI Taxonomy" id="85551"/>
    <lineage>
        <taxon>Eukaryota</taxon>
        <taxon>Metazoa</taxon>
        <taxon>Ecdysozoa</taxon>
        <taxon>Arthropoda</taxon>
        <taxon>Crustacea</taxon>
        <taxon>Multicrustacea</taxon>
        <taxon>Malacostraca</taxon>
        <taxon>Eumalacostraca</taxon>
        <taxon>Eucarida</taxon>
        <taxon>Decapoda</taxon>
        <taxon>Pleocyemata</taxon>
        <taxon>Brachyura</taxon>
        <taxon>Eubrachyura</taxon>
        <taxon>Portunoidea</taxon>
        <taxon>Portunidae</taxon>
        <taxon>Portuninae</taxon>
        <taxon>Scylla</taxon>
    </lineage>
</organism>
<dbReference type="PANTHER" id="PTHR23278:SF19">
    <property type="entry name" value="OBSCURIN"/>
    <property type="match status" value="1"/>
</dbReference>
<feature type="region of interest" description="Disordered" evidence="1">
    <location>
        <begin position="1"/>
        <end position="21"/>
    </location>
</feature>
<feature type="domain" description="Ig-like" evidence="2">
    <location>
        <begin position="124"/>
        <end position="253"/>
    </location>
</feature>
<dbReference type="PANTHER" id="PTHR23278">
    <property type="entry name" value="SIDESTEP PROTEIN"/>
    <property type="match status" value="1"/>
</dbReference>
<reference evidence="3" key="1">
    <citation type="submission" date="2015-09" db="EMBL/GenBank/DDBJ databases">
        <title>Scylla olivacea transcriptome.</title>
        <authorList>
            <person name="Ikhwanuddin M."/>
        </authorList>
    </citation>
    <scope>NUCLEOTIDE SEQUENCE</scope>
</reference>
<dbReference type="InterPro" id="IPR003599">
    <property type="entry name" value="Ig_sub"/>
</dbReference>
<protein>
    <recommendedName>
        <fullName evidence="2">Ig-like domain-containing protein</fullName>
    </recommendedName>
</protein>
<dbReference type="EMBL" id="GDRN01040584">
    <property type="protein sequence ID" value="JAI67150.1"/>
    <property type="molecule type" value="Transcribed_RNA"/>
</dbReference>
<dbReference type="SMART" id="SM00409">
    <property type="entry name" value="IG"/>
    <property type="match status" value="2"/>
</dbReference>
<evidence type="ECO:0000259" key="2">
    <source>
        <dbReference type="PROSITE" id="PS50835"/>
    </source>
</evidence>
<evidence type="ECO:0000256" key="1">
    <source>
        <dbReference type="SAM" id="MobiDB-lite"/>
    </source>
</evidence>
<feature type="region of interest" description="Disordered" evidence="1">
    <location>
        <begin position="77"/>
        <end position="116"/>
    </location>
</feature>
<sequence>MKWQEERGSGREVTGDQTRQCISPPVPVTSVPASHCSVLCLGDVSHCGASLYHDSSLCAASACCCIRIGSGTSFPHSPFVPSSPGSRRRCDQGPSPQSELRAGSGETYIQDASRRNASTRVASPGALLMVLLLQATLGIASAKAPPENVETMATWTTQLPCRVRNTDTPQLVLWYRRRENHPFYSYDARSGNLSAGSGRVHDDVLGPRSQFLLVKKTYRPGPQDPPGALPVFPGWLELQQVTREDAGGFTCRVDFLDAPTQTHRLHLIVYEKPSAVMVVDGQGRTVPRGAGGMLVAGPFNQGMRPFLTCYVQGGWPLPNIEWVKGGVQLTNASTSVSGGDGSLTNRLYLPPLTAADYLAELQCVVTNNNLTAPIVTNVRIDMNSKSCPWLHSCRNVAVELLEDGETNEHTS</sequence>
<dbReference type="InterPro" id="IPR036179">
    <property type="entry name" value="Ig-like_dom_sf"/>
</dbReference>
<name>A0A0P4WRP6_SCYOL</name>
<dbReference type="Gene3D" id="2.60.40.10">
    <property type="entry name" value="Immunoglobulins"/>
    <property type="match status" value="2"/>
</dbReference>
<dbReference type="InterPro" id="IPR013783">
    <property type="entry name" value="Ig-like_fold"/>
</dbReference>